<gene>
    <name evidence="1" type="ORF">ACFSVM_20220</name>
</gene>
<accession>A0ABW5STX3</accession>
<comment type="caution">
    <text evidence="1">The sequence shown here is derived from an EMBL/GenBank/DDBJ whole genome shotgun (WGS) entry which is preliminary data.</text>
</comment>
<dbReference type="Proteomes" id="UP001597540">
    <property type="component" value="Unassembled WGS sequence"/>
</dbReference>
<keyword evidence="2" id="KW-1185">Reference proteome</keyword>
<dbReference type="RefSeq" id="WP_379264148.1">
    <property type="nucleotide sequence ID" value="NZ_JBHUMJ010000008.1"/>
</dbReference>
<sequence length="111" mass="12474">MAQETLTQTDYRNCNVNYVDPDNNEILTYNAILTSEDTAVFSDPKCPGKVEVTSVKPTDETGTYMYDGLTVMFKWSGSLEQFADKLRSMSAFDYVAYILAPSYDVPDVMPI</sequence>
<organism evidence="1 2">
    <name type="scientific">Paenibacillus shunpengii</name>
    <dbReference type="NCBI Taxonomy" id="2054424"/>
    <lineage>
        <taxon>Bacteria</taxon>
        <taxon>Bacillati</taxon>
        <taxon>Bacillota</taxon>
        <taxon>Bacilli</taxon>
        <taxon>Bacillales</taxon>
        <taxon>Paenibacillaceae</taxon>
        <taxon>Paenibacillus</taxon>
    </lineage>
</organism>
<proteinExistence type="predicted"/>
<name>A0ABW5STX3_9BACL</name>
<evidence type="ECO:0000313" key="1">
    <source>
        <dbReference type="EMBL" id="MFD2702769.1"/>
    </source>
</evidence>
<protein>
    <submittedName>
        <fullName evidence="1">Uncharacterized protein</fullName>
    </submittedName>
</protein>
<dbReference type="EMBL" id="JBHUMJ010000008">
    <property type="protein sequence ID" value="MFD2702769.1"/>
    <property type="molecule type" value="Genomic_DNA"/>
</dbReference>
<evidence type="ECO:0000313" key="2">
    <source>
        <dbReference type="Proteomes" id="UP001597540"/>
    </source>
</evidence>
<reference evidence="2" key="1">
    <citation type="journal article" date="2019" name="Int. J. Syst. Evol. Microbiol.">
        <title>The Global Catalogue of Microorganisms (GCM) 10K type strain sequencing project: providing services to taxonomists for standard genome sequencing and annotation.</title>
        <authorList>
            <consortium name="The Broad Institute Genomics Platform"/>
            <consortium name="The Broad Institute Genome Sequencing Center for Infectious Disease"/>
            <person name="Wu L."/>
            <person name="Ma J."/>
        </authorList>
    </citation>
    <scope>NUCLEOTIDE SEQUENCE [LARGE SCALE GENOMIC DNA]</scope>
    <source>
        <strain evidence="2">KCTC 33849</strain>
    </source>
</reference>